<evidence type="ECO:0000256" key="1">
    <source>
        <dbReference type="SAM" id="MobiDB-lite"/>
    </source>
</evidence>
<proteinExistence type="predicted"/>
<evidence type="ECO:0000313" key="2">
    <source>
        <dbReference type="EMBL" id="KAJ1085718.1"/>
    </source>
</evidence>
<protein>
    <submittedName>
        <fullName evidence="2">Uncharacterized protein</fullName>
    </submittedName>
</protein>
<organism evidence="2 3">
    <name type="scientific">Pleurodeles waltl</name>
    <name type="common">Iberian ribbed newt</name>
    <dbReference type="NCBI Taxonomy" id="8319"/>
    <lineage>
        <taxon>Eukaryota</taxon>
        <taxon>Metazoa</taxon>
        <taxon>Chordata</taxon>
        <taxon>Craniata</taxon>
        <taxon>Vertebrata</taxon>
        <taxon>Euteleostomi</taxon>
        <taxon>Amphibia</taxon>
        <taxon>Batrachia</taxon>
        <taxon>Caudata</taxon>
        <taxon>Salamandroidea</taxon>
        <taxon>Salamandridae</taxon>
        <taxon>Pleurodelinae</taxon>
        <taxon>Pleurodeles</taxon>
    </lineage>
</organism>
<dbReference type="EMBL" id="JANPWB010000016">
    <property type="protein sequence ID" value="KAJ1085718.1"/>
    <property type="molecule type" value="Genomic_DNA"/>
</dbReference>
<keyword evidence="3" id="KW-1185">Reference proteome</keyword>
<comment type="caution">
    <text evidence="2">The sequence shown here is derived from an EMBL/GenBank/DDBJ whole genome shotgun (WGS) entry which is preliminary data.</text>
</comment>
<dbReference type="Proteomes" id="UP001066276">
    <property type="component" value="Chromosome 12"/>
</dbReference>
<accession>A0AAV7L3Q4</accession>
<evidence type="ECO:0000313" key="3">
    <source>
        <dbReference type="Proteomes" id="UP001066276"/>
    </source>
</evidence>
<name>A0AAV7L3Q4_PLEWA</name>
<dbReference type="AlphaFoldDB" id="A0AAV7L3Q4"/>
<gene>
    <name evidence="2" type="ORF">NDU88_005843</name>
</gene>
<feature type="region of interest" description="Disordered" evidence="1">
    <location>
        <begin position="50"/>
        <end position="70"/>
    </location>
</feature>
<sequence length="81" mass="8706">MLPGAPRITRGCTVRARVTVAACYRARPGSHVAARSRLRGRWLHVTGRAQDHTMPRGGSAAQEPGSITAASLIKVRHIPNN</sequence>
<reference evidence="2" key="1">
    <citation type="journal article" date="2022" name="bioRxiv">
        <title>Sequencing and chromosome-scale assembly of the giantPleurodeles waltlgenome.</title>
        <authorList>
            <person name="Brown T."/>
            <person name="Elewa A."/>
            <person name="Iarovenko S."/>
            <person name="Subramanian E."/>
            <person name="Araus A.J."/>
            <person name="Petzold A."/>
            <person name="Susuki M."/>
            <person name="Suzuki K.-i.T."/>
            <person name="Hayashi T."/>
            <person name="Toyoda A."/>
            <person name="Oliveira C."/>
            <person name="Osipova E."/>
            <person name="Leigh N.D."/>
            <person name="Simon A."/>
            <person name="Yun M.H."/>
        </authorList>
    </citation>
    <scope>NUCLEOTIDE SEQUENCE</scope>
    <source>
        <strain evidence="2">20211129_DDA</strain>
        <tissue evidence="2">Liver</tissue>
    </source>
</reference>